<evidence type="ECO:0000259" key="3">
    <source>
        <dbReference type="PROSITE" id="PS50994"/>
    </source>
</evidence>
<evidence type="ECO:0000259" key="2">
    <source>
        <dbReference type="PROSITE" id="PS50013"/>
    </source>
</evidence>
<dbReference type="Proteomes" id="UP000030744">
    <property type="component" value="Unassembled WGS sequence"/>
</dbReference>
<dbReference type="Pfam" id="PF24626">
    <property type="entry name" value="SH3_Tf2-1"/>
    <property type="match status" value="1"/>
</dbReference>
<dbReference type="RefSeq" id="XP_013354277.1">
    <property type="nucleotide sequence ID" value="XM_013498823.1"/>
</dbReference>
<dbReference type="InterPro" id="IPR023780">
    <property type="entry name" value="Chromo_domain"/>
</dbReference>
<dbReference type="AlphaFoldDB" id="U6K676"/>
<dbReference type="PANTHER" id="PTHR37984">
    <property type="entry name" value="PROTEIN CBG26694"/>
    <property type="match status" value="1"/>
</dbReference>
<dbReference type="PROSITE" id="PS50013">
    <property type="entry name" value="CHROMO_2"/>
    <property type="match status" value="1"/>
</dbReference>
<dbReference type="InterPro" id="IPR000953">
    <property type="entry name" value="Chromo/chromo_shadow_dom"/>
</dbReference>
<dbReference type="PANTHER" id="PTHR37984:SF5">
    <property type="entry name" value="PROTEIN NYNRIN-LIKE"/>
    <property type="match status" value="1"/>
</dbReference>
<dbReference type="VEuPathDB" id="ToxoDB:EMH_0069030"/>
<dbReference type="SUPFAM" id="SSF54160">
    <property type="entry name" value="Chromo domain-like"/>
    <property type="match status" value="1"/>
</dbReference>
<dbReference type="Gene3D" id="3.30.420.10">
    <property type="entry name" value="Ribonuclease H-like superfamily/Ribonuclease H"/>
    <property type="match status" value="1"/>
</dbReference>
<reference evidence="4" key="2">
    <citation type="submission" date="2013-10" db="EMBL/GenBank/DDBJ databases">
        <authorList>
            <person name="Aslett M."/>
        </authorList>
    </citation>
    <scope>NUCLEOTIDE SEQUENCE [LARGE SCALE GENOMIC DNA]</scope>
    <source>
        <strain evidence="4">Houghton</strain>
    </source>
</reference>
<dbReference type="EMBL" id="HG683503">
    <property type="protein sequence ID" value="CDJ31712.1"/>
    <property type="molecule type" value="Genomic_DNA"/>
</dbReference>
<dbReference type="InterPro" id="IPR016197">
    <property type="entry name" value="Chromo-like_dom_sf"/>
</dbReference>
<dbReference type="Pfam" id="PF00385">
    <property type="entry name" value="Chromo"/>
    <property type="match status" value="1"/>
</dbReference>
<dbReference type="InterPro" id="IPR012337">
    <property type="entry name" value="RNaseH-like_sf"/>
</dbReference>
<accession>U6K676</accession>
<keyword evidence="5" id="KW-1185">Reference proteome</keyword>
<feature type="domain" description="Chromo" evidence="2">
    <location>
        <begin position="215"/>
        <end position="274"/>
    </location>
</feature>
<protein>
    <submittedName>
        <fullName evidence="4">Retrotransposon nucleocapsid protein, related</fullName>
    </submittedName>
</protein>
<name>U6K676_9EIME</name>
<dbReference type="InterPro" id="IPR050951">
    <property type="entry name" value="Retrovirus_Pol_polyprotein"/>
</dbReference>
<organism evidence="4 5">
    <name type="scientific">Eimeria mitis</name>
    <dbReference type="NCBI Taxonomy" id="44415"/>
    <lineage>
        <taxon>Eukaryota</taxon>
        <taxon>Sar</taxon>
        <taxon>Alveolata</taxon>
        <taxon>Apicomplexa</taxon>
        <taxon>Conoidasida</taxon>
        <taxon>Coccidia</taxon>
        <taxon>Eucoccidiorida</taxon>
        <taxon>Eimeriorina</taxon>
        <taxon>Eimeriidae</taxon>
        <taxon>Eimeria</taxon>
    </lineage>
</organism>
<dbReference type="SMART" id="SM00298">
    <property type="entry name" value="CHROMO"/>
    <property type="match status" value="1"/>
</dbReference>
<reference evidence="4" key="1">
    <citation type="submission" date="2013-10" db="EMBL/GenBank/DDBJ databases">
        <title>Genomic analysis of the causative agents of coccidiosis in chickens.</title>
        <authorList>
            <person name="Reid A.J."/>
            <person name="Blake D."/>
            <person name="Billington K."/>
            <person name="Browne H."/>
            <person name="Dunn M."/>
            <person name="Hung S."/>
            <person name="Kawahara F."/>
            <person name="Miranda-Saavedra D."/>
            <person name="Mourier T."/>
            <person name="Nagra H."/>
            <person name="Otto T.D."/>
            <person name="Rawlings N."/>
            <person name="Sanchez A."/>
            <person name="Sanders M."/>
            <person name="Subramaniam C."/>
            <person name="Tay Y."/>
            <person name="Dear P."/>
            <person name="Doerig C."/>
            <person name="Gruber A."/>
            <person name="Parkinson J."/>
            <person name="Shirley M."/>
            <person name="Wan K.L."/>
            <person name="Berriman M."/>
            <person name="Tomley F."/>
            <person name="Pain A."/>
        </authorList>
    </citation>
    <scope>NUCLEOTIDE SEQUENCE [LARGE SCALE GENOMIC DNA]</scope>
    <source>
        <strain evidence="4">Houghton</strain>
    </source>
</reference>
<dbReference type="InterPro" id="IPR001584">
    <property type="entry name" value="Integrase_cat-core"/>
</dbReference>
<evidence type="ECO:0000313" key="4">
    <source>
        <dbReference type="EMBL" id="CDJ31712.1"/>
    </source>
</evidence>
<evidence type="ECO:0000313" key="5">
    <source>
        <dbReference type="Proteomes" id="UP000030744"/>
    </source>
</evidence>
<dbReference type="InterPro" id="IPR036397">
    <property type="entry name" value="RNaseH_sf"/>
</dbReference>
<dbReference type="GO" id="GO:0003676">
    <property type="term" value="F:nucleic acid binding"/>
    <property type="evidence" value="ECO:0007669"/>
    <property type="project" value="InterPro"/>
</dbReference>
<feature type="region of interest" description="Disordered" evidence="1">
    <location>
        <begin position="272"/>
        <end position="364"/>
    </location>
</feature>
<dbReference type="CDD" id="cd00024">
    <property type="entry name" value="CD_CSD"/>
    <property type="match status" value="1"/>
</dbReference>
<feature type="compositionally biased region" description="Polar residues" evidence="1">
    <location>
        <begin position="321"/>
        <end position="331"/>
    </location>
</feature>
<evidence type="ECO:0000256" key="1">
    <source>
        <dbReference type="SAM" id="MobiDB-lite"/>
    </source>
</evidence>
<dbReference type="OrthoDB" id="346468at2759"/>
<dbReference type="GO" id="GO:0015074">
    <property type="term" value="P:DNA integration"/>
    <property type="evidence" value="ECO:0007669"/>
    <property type="project" value="InterPro"/>
</dbReference>
<feature type="domain" description="Integrase catalytic" evidence="3">
    <location>
        <begin position="1"/>
        <end position="66"/>
    </location>
</feature>
<gene>
    <name evidence="4" type="ORF">EMH_0069030</name>
</gene>
<sequence>MSSSHHPQSDGQTERVNRTLEQMLRTYIQTDERDWERLLPALELAYNTTSHSSTELSPFEIMIGQNPITAADLDVVGNLDPTLTPPMTKIFQQLCDRAQGHILKAKWQQKQYADAHRCDVRYSPGDKVWISSRHLPPLNQCPKLEPRFRGPFPVLERIGAVAYRIALPSTYSCHNVFHVSQLVPDRPRDPMMQAKEAAVGWLPVQGPDGVPTDSYEVDYILNQRGSGSDTQYLVKWRGAPEDRATWEPAEHLTNCPSILRAWRRYYKRARGAERDQQSVVAASDSVDPPQPPDHTPVRQEGGEVARCPSAVASPTPHDTPKPQNRPQTSASDGEAQGRIQEARILGKRGSGLRRARSTESKGRM</sequence>
<proteinExistence type="predicted"/>
<dbReference type="GeneID" id="25381434"/>
<dbReference type="Gene3D" id="2.40.50.40">
    <property type="match status" value="1"/>
</dbReference>
<dbReference type="SUPFAM" id="SSF53098">
    <property type="entry name" value="Ribonuclease H-like"/>
    <property type="match status" value="1"/>
</dbReference>
<dbReference type="PROSITE" id="PS50994">
    <property type="entry name" value="INTEGRASE"/>
    <property type="match status" value="1"/>
</dbReference>
<dbReference type="InterPro" id="IPR056924">
    <property type="entry name" value="SH3_Tf2-1"/>
</dbReference>